<dbReference type="InterPro" id="IPR025613">
    <property type="entry name" value="YlbE"/>
</dbReference>
<proteinExistence type="predicted"/>
<dbReference type="Pfam" id="PF14003">
    <property type="entry name" value="YlbE"/>
    <property type="match status" value="1"/>
</dbReference>
<comment type="caution">
    <text evidence="1">The sequence shown here is derived from an EMBL/GenBank/DDBJ whole genome shotgun (WGS) entry which is preliminary data.</text>
</comment>
<name>A0ABU5CNZ6_9BACI</name>
<evidence type="ECO:0000313" key="2">
    <source>
        <dbReference type="Proteomes" id="UP001275315"/>
    </source>
</evidence>
<organism evidence="1 2">
    <name type="scientific">Paracerasibacillus soli</name>
    <dbReference type="NCBI Taxonomy" id="480284"/>
    <lineage>
        <taxon>Bacteria</taxon>
        <taxon>Bacillati</taxon>
        <taxon>Bacillota</taxon>
        <taxon>Bacilli</taxon>
        <taxon>Bacillales</taxon>
        <taxon>Bacillaceae</taxon>
        <taxon>Paracerasibacillus</taxon>
    </lineage>
</organism>
<gene>
    <name evidence="1" type="ORF">RWD45_05020</name>
</gene>
<accession>A0ABU5CNZ6</accession>
<protein>
    <submittedName>
        <fullName evidence="1">YlbE-like family protein</fullName>
    </submittedName>
</protein>
<dbReference type="EMBL" id="JAWDIQ010000001">
    <property type="protein sequence ID" value="MDY0408081.1"/>
    <property type="molecule type" value="Genomic_DNA"/>
</dbReference>
<dbReference type="Proteomes" id="UP001275315">
    <property type="component" value="Unassembled WGS sequence"/>
</dbReference>
<reference evidence="1 2" key="1">
    <citation type="submission" date="2023-10" db="EMBL/GenBank/DDBJ databases">
        <title>Virgibacillus soli CC-YMP-6 genome.</title>
        <authorList>
            <person name="Miliotis G."/>
            <person name="Sengupta P."/>
            <person name="Hameed A."/>
            <person name="Chuvochina M."/>
            <person name="Mcdonagh F."/>
            <person name="Simpson A.C."/>
            <person name="Singh N.K."/>
            <person name="Rekha P.D."/>
            <person name="Raman K."/>
            <person name="Hugenholtz P."/>
            <person name="Venkateswaran K."/>
        </authorList>
    </citation>
    <scope>NUCLEOTIDE SEQUENCE [LARGE SCALE GENOMIC DNA]</scope>
    <source>
        <strain evidence="1 2">CC-YMP-6</strain>
    </source>
</reference>
<dbReference type="RefSeq" id="WP_320378843.1">
    <property type="nucleotide sequence ID" value="NZ_JAWDIQ010000001.1"/>
</dbReference>
<evidence type="ECO:0000313" key="1">
    <source>
        <dbReference type="EMBL" id="MDY0408081.1"/>
    </source>
</evidence>
<keyword evidence="2" id="KW-1185">Reference proteome</keyword>
<sequence length="59" mass="7238">MRKNPMWYRYLSRNPENIYKMEREAKVFYGKTFSQRLDTLQDQIQLTSMLMQLAEAMKD</sequence>